<sequence>MFGLQQSAMIDSIRLTNTCGNPLLVDIYLLREAEGIGQTSFIAYRFLFRQPPPWNCWMAVCCIQKQEILFGGIRTFRATPTIP</sequence>
<keyword evidence="2" id="KW-1185">Reference proteome</keyword>
<name>A0ABP0VID7_9BRYO</name>
<dbReference type="Proteomes" id="UP001497444">
    <property type="component" value="Unassembled WGS sequence"/>
</dbReference>
<reference evidence="1" key="1">
    <citation type="submission" date="2024-02" db="EMBL/GenBank/DDBJ databases">
        <authorList>
            <consortium name="ELIXIR-Norway"/>
            <consortium name="Elixir Norway"/>
        </authorList>
    </citation>
    <scope>NUCLEOTIDE SEQUENCE</scope>
</reference>
<proteinExistence type="predicted"/>
<gene>
    <name evidence="1" type="ORF">CSSPJE1EN1_LOCUS29573</name>
</gene>
<evidence type="ECO:0000313" key="1">
    <source>
        <dbReference type="EMBL" id="CAK9254195.1"/>
    </source>
</evidence>
<dbReference type="EMBL" id="CAXAQS010000994">
    <property type="protein sequence ID" value="CAK9254195.1"/>
    <property type="molecule type" value="Genomic_DNA"/>
</dbReference>
<evidence type="ECO:0000313" key="2">
    <source>
        <dbReference type="Proteomes" id="UP001497444"/>
    </source>
</evidence>
<comment type="caution">
    <text evidence="1">The sequence shown here is derived from an EMBL/GenBank/DDBJ whole genome shotgun (WGS) entry which is preliminary data.</text>
</comment>
<accession>A0ABP0VID7</accession>
<protein>
    <submittedName>
        <fullName evidence="1">Uncharacterized protein</fullName>
    </submittedName>
</protein>
<organism evidence="1 2">
    <name type="scientific">Sphagnum jensenii</name>
    <dbReference type="NCBI Taxonomy" id="128206"/>
    <lineage>
        <taxon>Eukaryota</taxon>
        <taxon>Viridiplantae</taxon>
        <taxon>Streptophyta</taxon>
        <taxon>Embryophyta</taxon>
        <taxon>Bryophyta</taxon>
        <taxon>Sphagnophytina</taxon>
        <taxon>Sphagnopsida</taxon>
        <taxon>Sphagnales</taxon>
        <taxon>Sphagnaceae</taxon>
        <taxon>Sphagnum</taxon>
    </lineage>
</organism>